<feature type="domain" description="Protein kinase" evidence="22">
    <location>
        <begin position="532"/>
        <end position="809"/>
    </location>
</feature>
<reference evidence="26" key="2">
    <citation type="submission" date="2025-08" db="UniProtKB">
        <authorList>
            <consortium name="RefSeq"/>
        </authorList>
    </citation>
    <scope>IDENTIFICATION</scope>
    <source>
        <tissue evidence="26">Whole plant</tissue>
    </source>
</reference>
<dbReference type="InterPro" id="IPR051343">
    <property type="entry name" value="G-type_lectin_kinases/EP1-like"/>
</dbReference>
<protein>
    <recommendedName>
        <fullName evidence="17">Receptor-like serine/threonine-protein kinase</fullName>
        <ecNumber evidence="17">2.7.11.1</ecNumber>
    </recommendedName>
</protein>
<comment type="similarity">
    <text evidence="17">Belongs to the protein kinase superfamily. Ser/Thr protein kinase family.</text>
</comment>
<keyword evidence="9 17" id="KW-0067">ATP-binding</keyword>
<dbReference type="InterPro" id="IPR000742">
    <property type="entry name" value="EGF"/>
</dbReference>
<dbReference type="EC" id="2.7.11.1" evidence="17"/>
<keyword evidence="25" id="KW-1185">Reference proteome</keyword>
<evidence type="ECO:0000256" key="12">
    <source>
        <dbReference type="ARBA" id="ARBA00023157"/>
    </source>
</evidence>
<accession>A0A6P4C9H6</accession>
<keyword evidence="11 20" id="KW-0472">Membrane</keyword>
<evidence type="ECO:0000259" key="24">
    <source>
        <dbReference type="PROSITE" id="PS50927"/>
    </source>
</evidence>
<evidence type="ECO:0000256" key="2">
    <source>
        <dbReference type="ARBA" id="ARBA00022527"/>
    </source>
</evidence>
<keyword evidence="6 21" id="KW-0732">Signal</keyword>
<dbReference type="PANTHER" id="PTHR47976:SF49">
    <property type="entry name" value="RECEPTOR-LIKE SERINE_THREONINE-PROTEIN KINASE"/>
    <property type="match status" value="1"/>
</dbReference>
<dbReference type="InterPro" id="IPR001480">
    <property type="entry name" value="Bulb-type_lectin_dom"/>
</dbReference>
<reference evidence="25" key="1">
    <citation type="journal article" date="2016" name="Nat. Genet.">
        <title>The genome sequences of Arachis duranensis and Arachis ipaensis, the diploid ancestors of cultivated peanut.</title>
        <authorList>
            <person name="Bertioli D.J."/>
            <person name="Cannon S.B."/>
            <person name="Froenicke L."/>
            <person name="Huang G."/>
            <person name="Farmer A.D."/>
            <person name="Cannon E.K."/>
            <person name="Liu X."/>
            <person name="Gao D."/>
            <person name="Clevenger J."/>
            <person name="Dash S."/>
            <person name="Ren L."/>
            <person name="Moretzsohn M.C."/>
            <person name="Shirasawa K."/>
            <person name="Huang W."/>
            <person name="Vidigal B."/>
            <person name="Abernathy B."/>
            <person name="Chu Y."/>
            <person name="Niederhuth C.E."/>
            <person name="Umale P."/>
            <person name="Araujo A.C."/>
            <person name="Kozik A."/>
            <person name="Kim K.D."/>
            <person name="Burow M.D."/>
            <person name="Varshney R.K."/>
            <person name="Wang X."/>
            <person name="Zhang X."/>
            <person name="Barkley N."/>
            <person name="Guimaraes P.M."/>
            <person name="Isobe S."/>
            <person name="Guo B."/>
            <person name="Liao B."/>
            <person name="Stalker H.T."/>
            <person name="Schmitz R.J."/>
            <person name="Scheffler B.E."/>
            <person name="Leal-Bertioli S.C."/>
            <person name="Xun X."/>
            <person name="Jackson S.A."/>
            <person name="Michelmore R."/>
            <person name="Ozias-Akins P."/>
        </authorList>
    </citation>
    <scope>NUCLEOTIDE SEQUENCE [LARGE SCALE GENOMIC DNA]</scope>
    <source>
        <strain evidence="25">cv. V14167</strain>
    </source>
</reference>
<keyword evidence="13" id="KW-0675">Receptor</keyword>
<evidence type="ECO:0000259" key="23">
    <source>
        <dbReference type="PROSITE" id="PS50026"/>
    </source>
</evidence>
<dbReference type="Proteomes" id="UP000515211">
    <property type="component" value="Chromosome 1"/>
</dbReference>
<feature type="binding site" evidence="19">
    <location>
        <position position="561"/>
    </location>
    <ligand>
        <name>ATP</name>
        <dbReference type="ChEBI" id="CHEBI:30616"/>
    </ligand>
</feature>
<keyword evidence="5 20" id="KW-0812">Transmembrane</keyword>
<evidence type="ECO:0000256" key="11">
    <source>
        <dbReference type="ARBA" id="ARBA00023136"/>
    </source>
</evidence>
<feature type="domain" description="Bulb-type lectin" evidence="24">
    <location>
        <begin position="34"/>
        <end position="151"/>
    </location>
</feature>
<dbReference type="InterPro" id="IPR000719">
    <property type="entry name" value="Prot_kinase_dom"/>
</dbReference>
<dbReference type="SUPFAM" id="SSF51110">
    <property type="entry name" value="alpha-D-mannose-specific plant lectins"/>
    <property type="match status" value="1"/>
</dbReference>
<dbReference type="InterPro" id="IPR011009">
    <property type="entry name" value="Kinase-like_dom_sf"/>
</dbReference>
<dbReference type="Gene3D" id="3.30.200.20">
    <property type="entry name" value="Phosphorylase Kinase, domain 1"/>
    <property type="match status" value="1"/>
</dbReference>
<dbReference type="RefSeq" id="XP_015944908.1">
    <property type="nucleotide sequence ID" value="XM_016089422.3"/>
</dbReference>
<sequence length="819" mass="91545">MASNRIHVLFLWLPFCVALAAEAAVEKSIWSGDLLSPPDSNTTNPSSWVSSSGHFAFGFYRHGNGHGYAIGIWLIAGTNETVVWTANRDDPPISSNSTLQLTVDGLLLKQGSDAQGQVYVASEPAGSASMLDSGNFVIYSQESSFFVVWQSFHHPTDTILGGQNLTILNQLVSSRSTSDRSTGHYYLAYQRDNNLVAYPVNSSSQPLDAYWASMDYFPYMIGVEQLSLDTKGNLCFIAPTQCLATNTHHQNKPQNTSSIYRATLDVDGNLRLYEHLFEDVEGSTITNSPSSSSLVHTLWQAFTDECQIKGFCGSNSFCSNIRGNARCQCYPGFVPYNTKTSYSNAMFLECKLNYTKDDCERSGGRNYLLYNTVSLEEMRWDDCPYWAKPMSMEACNKSCKEDCDCGAALYTNGQCNKYSLPVRYGRKVPNASDTGMALFKVPSGYVIGKNTTTSSPKNPNAIVNNQRGLILILASTLGSISFLCVVFVVSIFFIYRSQVHRFTKLSASSNLGFTEECSLRSFSFDELVKATSGFTEEVGRGSFGAVYRGTIGENSKRIAVKRIEKFVDEGEREFRAEITAISRTHHRNLVKLIGFCIEGSRKLLVYEYVSNGSLANLLFKTKKHLPWKERLKIALDVARGVQYLHEECEVRIVHCNLKPHNILMDELLTAKISDFGLARLSKPELSSIRPDKNEVRTGYLAPEWQKEALASVKADVFSYGIVLLEIVCRRRSIEVNVPSPEEVLLSSWAYHCFATEQLHKLVAYNEDEKQDMDWKTLERMVKVGLLCVQDDPSLRPSMRNVILMLEGWKDVPIPPSPSC</sequence>
<evidence type="ECO:0000313" key="25">
    <source>
        <dbReference type="Proteomes" id="UP000515211"/>
    </source>
</evidence>
<dbReference type="PROSITE" id="PS50927">
    <property type="entry name" value="BULB_LECTIN"/>
    <property type="match status" value="1"/>
</dbReference>
<dbReference type="InterPro" id="IPR017441">
    <property type="entry name" value="Protein_kinase_ATP_BS"/>
</dbReference>
<dbReference type="AlphaFoldDB" id="A0A6P4C9H6"/>
<dbReference type="OrthoDB" id="1668230at2759"/>
<evidence type="ECO:0000256" key="8">
    <source>
        <dbReference type="ARBA" id="ARBA00022777"/>
    </source>
</evidence>
<evidence type="ECO:0000256" key="5">
    <source>
        <dbReference type="ARBA" id="ARBA00022692"/>
    </source>
</evidence>
<dbReference type="Pfam" id="PF07714">
    <property type="entry name" value="PK_Tyr_Ser-Thr"/>
    <property type="match status" value="1"/>
</dbReference>
<dbReference type="GO" id="GO:0016020">
    <property type="term" value="C:membrane"/>
    <property type="evidence" value="ECO:0007669"/>
    <property type="project" value="UniProtKB-SubCell"/>
</dbReference>
<evidence type="ECO:0000259" key="22">
    <source>
        <dbReference type="PROSITE" id="PS50011"/>
    </source>
</evidence>
<keyword evidence="14" id="KW-0325">Glycoprotein</keyword>
<evidence type="ECO:0000256" key="7">
    <source>
        <dbReference type="ARBA" id="ARBA00022741"/>
    </source>
</evidence>
<evidence type="ECO:0000256" key="9">
    <source>
        <dbReference type="ARBA" id="ARBA00022840"/>
    </source>
</evidence>
<evidence type="ECO:0000256" key="13">
    <source>
        <dbReference type="ARBA" id="ARBA00023170"/>
    </source>
</evidence>
<dbReference type="Gene3D" id="2.90.10.30">
    <property type="match status" value="1"/>
</dbReference>
<comment type="catalytic activity">
    <reaction evidence="15 17">
        <text>L-threonyl-[protein] + ATP = O-phospho-L-threonyl-[protein] + ADP + H(+)</text>
        <dbReference type="Rhea" id="RHEA:46608"/>
        <dbReference type="Rhea" id="RHEA-COMP:11060"/>
        <dbReference type="Rhea" id="RHEA-COMP:11605"/>
        <dbReference type="ChEBI" id="CHEBI:15378"/>
        <dbReference type="ChEBI" id="CHEBI:30013"/>
        <dbReference type="ChEBI" id="CHEBI:30616"/>
        <dbReference type="ChEBI" id="CHEBI:61977"/>
        <dbReference type="ChEBI" id="CHEBI:456216"/>
        <dbReference type="EC" id="2.7.11.1"/>
    </reaction>
</comment>
<evidence type="ECO:0000256" key="18">
    <source>
        <dbReference type="PROSITE-ProRule" id="PRU00076"/>
    </source>
</evidence>
<dbReference type="GO" id="GO:0004674">
    <property type="term" value="F:protein serine/threonine kinase activity"/>
    <property type="evidence" value="ECO:0007669"/>
    <property type="project" value="UniProtKB-KW"/>
</dbReference>
<keyword evidence="2 17" id="KW-0723">Serine/threonine-protein kinase</keyword>
<evidence type="ECO:0000256" key="14">
    <source>
        <dbReference type="ARBA" id="ARBA00023180"/>
    </source>
</evidence>
<keyword evidence="3 18" id="KW-0245">EGF-like domain</keyword>
<evidence type="ECO:0000256" key="16">
    <source>
        <dbReference type="ARBA" id="ARBA00048679"/>
    </source>
</evidence>
<dbReference type="PROSITE" id="PS00107">
    <property type="entry name" value="PROTEIN_KINASE_ATP"/>
    <property type="match status" value="1"/>
</dbReference>
<dbReference type="FunFam" id="1.10.510.10:FF:000537">
    <property type="entry name" value="Putative receptor-like protein kinase"/>
    <property type="match status" value="1"/>
</dbReference>
<feature type="signal peptide" evidence="21">
    <location>
        <begin position="1"/>
        <end position="20"/>
    </location>
</feature>
<dbReference type="Gene3D" id="1.10.510.10">
    <property type="entry name" value="Transferase(Phosphotransferase) domain 1"/>
    <property type="match status" value="1"/>
</dbReference>
<proteinExistence type="inferred from homology"/>
<feature type="transmembrane region" description="Helical" evidence="20">
    <location>
        <begin position="469"/>
        <end position="495"/>
    </location>
</feature>
<gene>
    <name evidence="26" type="primary">LOC107470035</name>
</gene>
<evidence type="ECO:0000256" key="1">
    <source>
        <dbReference type="ARBA" id="ARBA00004479"/>
    </source>
</evidence>
<dbReference type="CDD" id="cd14066">
    <property type="entry name" value="STKc_IRAK"/>
    <property type="match status" value="1"/>
</dbReference>
<feature type="chain" id="PRO_5027685975" description="Receptor-like serine/threonine-protein kinase" evidence="21">
    <location>
        <begin position="21"/>
        <end position="819"/>
    </location>
</feature>
<evidence type="ECO:0000256" key="15">
    <source>
        <dbReference type="ARBA" id="ARBA00047899"/>
    </source>
</evidence>
<dbReference type="PANTHER" id="PTHR47976">
    <property type="entry name" value="G-TYPE LECTIN S-RECEPTOR-LIKE SERINE/THREONINE-PROTEIN KINASE SD2-5"/>
    <property type="match status" value="1"/>
</dbReference>
<keyword evidence="4 17" id="KW-0808">Transferase</keyword>
<dbReference type="GO" id="GO:0005524">
    <property type="term" value="F:ATP binding"/>
    <property type="evidence" value="ECO:0007669"/>
    <property type="project" value="UniProtKB-UniRule"/>
</dbReference>
<dbReference type="SMART" id="SM00108">
    <property type="entry name" value="B_lectin"/>
    <property type="match status" value="1"/>
</dbReference>
<dbReference type="Pfam" id="PF01453">
    <property type="entry name" value="B_lectin"/>
    <property type="match status" value="1"/>
</dbReference>
<dbReference type="InterPro" id="IPR001245">
    <property type="entry name" value="Ser-Thr/Tyr_kinase_cat_dom"/>
</dbReference>
<keyword evidence="8 17" id="KW-0418">Kinase</keyword>
<dbReference type="KEGG" id="adu:107470035"/>
<keyword evidence="7 17" id="KW-0547">Nucleotide-binding</keyword>
<comment type="subcellular location">
    <subcellularLocation>
        <location evidence="1">Membrane</location>
        <topology evidence="1">Single-pass type I membrane protein</topology>
    </subcellularLocation>
</comment>
<evidence type="ECO:0000256" key="21">
    <source>
        <dbReference type="SAM" id="SignalP"/>
    </source>
</evidence>
<dbReference type="FunFam" id="3.30.200.20:FF:000059">
    <property type="entry name" value="S-receptor-like serine/threonine-protein kinase"/>
    <property type="match status" value="1"/>
</dbReference>
<dbReference type="PIRSF" id="PIRSF000641">
    <property type="entry name" value="SRK"/>
    <property type="match status" value="1"/>
</dbReference>
<dbReference type="SUPFAM" id="SSF56112">
    <property type="entry name" value="Protein kinase-like (PK-like)"/>
    <property type="match status" value="1"/>
</dbReference>
<feature type="domain" description="EGF-like" evidence="23">
    <location>
        <begin position="302"/>
        <end position="339"/>
    </location>
</feature>
<organism evidence="25 26">
    <name type="scientific">Arachis duranensis</name>
    <name type="common">Wild peanut</name>
    <dbReference type="NCBI Taxonomy" id="130453"/>
    <lineage>
        <taxon>Eukaryota</taxon>
        <taxon>Viridiplantae</taxon>
        <taxon>Streptophyta</taxon>
        <taxon>Embryophyta</taxon>
        <taxon>Tracheophyta</taxon>
        <taxon>Spermatophyta</taxon>
        <taxon>Magnoliopsida</taxon>
        <taxon>eudicotyledons</taxon>
        <taxon>Gunneridae</taxon>
        <taxon>Pentapetalae</taxon>
        <taxon>rosids</taxon>
        <taxon>fabids</taxon>
        <taxon>Fabales</taxon>
        <taxon>Fabaceae</taxon>
        <taxon>Papilionoideae</taxon>
        <taxon>50 kb inversion clade</taxon>
        <taxon>dalbergioids sensu lato</taxon>
        <taxon>Dalbergieae</taxon>
        <taxon>Pterocarpus clade</taxon>
        <taxon>Arachis</taxon>
    </lineage>
</organism>
<keyword evidence="10 20" id="KW-1133">Transmembrane helix</keyword>
<dbReference type="PROSITE" id="PS50011">
    <property type="entry name" value="PROTEIN_KINASE_DOM"/>
    <property type="match status" value="1"/>
</dbReference>
<comment type="caution">
    <text evidence="18">Lacks conserved residue(s) required for the propagation of feature annotation.</text>
</comment>
<dbReference type="InterPro" id="IPR024171">
    <property type="entry name" value="SRK-like_kinase"/>
</dbReference>
<evidence type="ECO:0000256" key="19">
    <source>
        <dbReference type="PROSITE-ProRule" id="PRU10141"/>
    </source>
</evidence>
<dbReference type="InterPro" id="IPR036426">
    <property type="entry name" value="Bulb-type_lectin_dom_sf"/>
</dbReference>
<evidence type="ECO:0000256" key="3">
    <source>
        <dbReference type="ARBA" id="ARBA00022536"/>
    </source>
</evidence>
<dbReference type="SUPFAM" id="SSF57196">
    <property type="entry name" value="EGF/Laminin"/>
    <property type="match status" value="1"/>
</dbReference>
<dbReference type="PROSITE" id="PS50026">
    <property type="entry name" value="EGF_3"/>
    <property type="match status" value="1"/>
</dbReference>
<name>A0A6P4C9H6_ARADU</name>
<dbReference type="GeneID" id="107470035"/>
<evidence type="ECO:0000256" key="20">
    <source>
        <dbReference type="SAM" id="Phobius"/>
    </source>
</evidence>
<dbReference type="CDD" id="cd00054">
    <property type="entry name" value="EGF_CA"/>
    <property type="match status" value="1"/>
</dbReference>
<evidence type="ECO:0000256" key="4">
    <source>
        <dbReference type="ARBA" id="ARBA00022679"/>
    </source>
</evidence>
<evidence type="ECO:0000256" key="17">
    <source>
        <dbReference type="PIRNR" id="PIRNR000641"/>
    </source>
</evidence>
<evidence type="ECO:0000256" key="10">
    <source>
        <dbReference type="ARBA" id="ARBA00022989"/>
    </source>
</evidence>
<evidence type="ECO:0000256" key="6">
    <source>
        <dbReference type="ARBA" id="ARBA00022729"/>
    </source>
</evidence>
<evidence type="ECO:0000313" key="26">
    <source>
        <dbReference type="RefSeq" id="XP_015944908.1"/>
    </source>
</evidence>
<dbReference type="Gene3D" id="2.90.10.10">
    <property type="entry name" value="Bulb-type lectin domain"/>
    <property type="match status" value="1"/>
</dbReference>
<comment type="catalytic activity">
    <reaction evidence="16 17">
        <text>L-seryl-[protein] + ATP = O-phospho-L-seryl-[protein] + ADP + H(+)</text>
        <dbReference type="Rhea" id="RHEA:17989"/>
        <dbReference type="Rhea" id="RHEA-COMP:9863"/>
        <dbReference type="Rhea" id="RHEA-COMP:11604"/>
        <dbReference type="ChEBI" id="CHEBI:15378"/>
        <dbReference type="ChEBI" id="CHEBI:29999"/>
        <dbReference type="ChEBI" id="CHEBI:30616"/>
        <dbReference type="ChEBI" id="CHEBI:83421"/>
        <dbReference type="ChEBI" id="CHEBI:456216"/>
        <dbReference type="EC" id="2.7.11.1"/>
    </reaction>
</comment>
<keyword evidence="12" id="KW-1015">Disulfide bond</keyword>